<evidence type="ECO:0000313" key="2">
    <source>
        <dbReference type="EMBL" id="KAE8336076.1"/>
    </source>
</evidence>
<dbReference type="Proteomes" id="UP000325558">
    <property type="component" value="Unassembled WGS sequence"/>
</dbReference>
<dbReference type="InterPro" id="IPR009413">
    <property type="entry name" value="Aegerolysin-typ"/>
</dbReference>
<dbReference type="Pfam" id="PF06355">
    <property type="entry name" value="Aegerolysin"/>
    <property type="match status" value="1"/>
</dbReference>
<accession>A0A5N6XUT2</accession>
<name>A0A5N6XUT2_9EURO</name>
<evidence type="ECO:0000256" key="1">
    <source>
        <dbReference type="ARBA" id="ARBA00010795"/>
    </source>
</evidence>
<protein>
    <recommendedName>
        <fullName evidence="3">Asp-hemolysin</fullName>
    </recommendedName>
</protein>
<dbReference type="OrthoDB" id="2727348at2759"/>
<organism evidence="2">
    <name type="scientific">Aspergillus arachidicola</name>
    <dbReference type="NCBI Taxonomy" id="656916"/>
    <lineage>
        <taxon>Eukaryota</taxon>
        <taxon>Fungi</taxon>
        <taxon>Dikarya</taxon>
        <taxon>Ascomycota</taxon>
        <taxon>Pezizomycotina</taxon>
        <taxon>Eurotiomycetes</taxon>
        <taxon>Eurotiomycetidae</taxon>
        <taxon>Eurotiales</taxon>
        <taxon>Aspergillaceae</taxon>
        <taxon>Aspergillus</taxon>
        <taxon>Aspergillus subgen. Circumdati</taxon>
    </lineage>
</organism>
<dbReference type="AlphaFoldDB" id="A0A5N6XUT2"/>
<evidence type="ECO:0008006" key="3">
    <source>
        <dbReference type="Google" id="ProtNLM"/>
    </source>
</evidence>
<dbReference type="GO" id="GO:0019836">
    <property type="term" value="P:symbiont-mediated hemolysis of host erythrocyte"/>
    <property type="evidence" value="ECO:0007669"/>
    <property type="project" value="InterPro"/>
</dbReference>
<dbReference type="PIRSF" id="PIRSF007951">
    <property type="entry name" value="Hemolysin, aegerolysin type"/>
    <property type="match status" value="1"/>
</dbReference>
<dbReference type="Gene3D" id="2.60.270.50">
    <property type="match status" value="1"/>
</dbReference>
<comment type="similarity">
    <text evidence="1">Belongs to the aegerolysin family.</text>
</comment>
<reference evidence="2" key="1">
    <citation type="submission" date="2019-04" db="EMBL/GenBank/DDBJ databases">
        <title>Friends and foes A comparative genomics study of 23 Aspergillus species from section Flavi.</title>
        <authorList>
            <consortium name="DOE Joint Genome Institute"/>
            <person name="Kjaerbolling I."/>
            <person name="Vesth T."/>
            <person name="Frisvad J.C."/>
            <person name="Nybo J.L."/>
            <person name="Theobald S."/>
            <person name="Kildgaard S."/>
            <person name="Isbrandt T."/>
            <person name="Kuo A."/>
            <person name="Sato A."/>
            <person name="Lyhne E.K."/>
            <person name="Kogle M.E."/>
            <person name="Wiebenga A."/>
            <person name="Kun R.S."/>
            <person name="Lubbers R.J."/>
            <person name="Makela M.R."/>
            <person name="Barry K."/>
            <person name="Chovatia M."/>
            <person name="Clum A."/>
            <person name="Daum C."/>
            <person name="Haridas S."/>
            <person name="He G."/>
            <person name="LaButti K."/>
            <person name="Lipzen A."/>
            <person name="Mondo S."/>
            <person name="Riley R."/>
            <person name="Salamov A."/>
            <person name="Simmons B.A."/>
            <person name="Magnuson J.K."/>
            <person name="Henrissat B."/>
            <person name="Mortensen U.H."/>
            <person name="Larsen T.O."/>
            <person name="Devries R.P."/>
            <person name="Grigoriev I.V."/>
            <person name="Machida M."/>
            <person name="Baker S.E."/>
            <person name="Andersen M.R."/>
        </authorList>
    </citation>
    <scope>NUCLEOTIDE SEQUENCE</scope>
    <source>
        <strain evidence="2">CBS 117612</strain>
    </source>
</reference>
<gene>
    <name evidence="2" type="ORF">BDV24DRAFT_178862</name>
</gene>
<proteinExistence type="inferred from homology"/>
<sequence length="135" mass="14855">MAYENWISVHITNHTRDKIVKVQNAEVSWGKFYKTGDKDHEISAANVNETTVAIGGSADVSSCGRQDSPSGATGSIELWDNENKICKIVWDCPWGSQPNKFAVVDPHEDYWVQYDGWNRDGAGIGTVNVGIGFHG</sequence>
<dbReference type="EMBL" id="ML737202">
    <property type="protein sequence ID" value="KAE8336076.1"/>
    <property type="molecule type" value="Genomic_DNA"/>
</dbReference>